<accession>A0AA88I029</accession>
<reference evidence="1" key="1">
    <citation type="submission" date="2023-07" db="EMBL/GenBank/DDBJ databases">
        <title>Chromosome-level genome assembly of Artemia franciscana.</title>
        <authorList>
            <person name="Jo E."/>
        </authorList>
    </citation>
    <scope>NUCLEOTIDE SEQUENCE</scope>
    <source>
        <tissue evidence="1">Whole body</tissue>
    </source>
</reference>
<name>A0AA88I029_ARTSF</name>
<dbReference type="EMBL" id="JAVRJZ010000009">
    <property type="protein sequence ID" value="KAK2718458.1"/>
    <property type="molecule type" value="Genomic_DNA"/>
</dbReference>
<evidence type="ECO:0000313" key="2">
    <source>
        <dbReference type="Proteomes" id="UP001187531"/>
    </source>
</evidence>
<protein>
    <submittedName>
        <fullName evidence="1">Uncharacterized protein</fullName>
    </submittedName>
</protein>
<sequence>MSHAYCYSDTVADSTVIVKPYLFDIVAEQGLPDRLVTDTVPDFDIPLIDLISLDSAFDLITVGRPVVVVDTGQGIANTDWLTVAYSFVDGSQTHYLPSDIAAAVTVEHSATENTLNFK</sequence>
<proteinExistence type="predicted"/>
<gene>
    <name evidence="1" type="ORF">QYM36_005695</name>
</gene>
<dbReference type="Proteomes" id="UP001187531">
    <property type="component" value="Unassembled WGS sequence"/>
</dbReference>
<evidence type="ECO:0000313" key="1">
    <source>
        <dbReference type="EMBL" id="KAK2718458.1"/>
    </source>
</evidence>
<dbReference type="AlphaFoldDB" id="A0AA88I029"/>
<comment type="caution">
    <text evidence="1">The sequence shown here is derived from an EMBL/GenBank/DDBJ whole genome shotgun (WGS) entry which is preliminary data.</text>
</comment>
<keyword evidence="2" id="KW-1185">Reference proteome</keyword>
<organism evidence="1 2">
    <name type="scientific">Artemia franciscana</name>
    <name type="common">Brine shrimp</name>
    <name type="synonym">Artemia sanfranciscana</name>
    <dbReference type="NCBI Taxonomy" id="6661"/>
    <lineage>
        <taxon>Eukaryota</taxon>
        <taxon>Metazoa</taxon>
        <taxon>Ecdysozoa</taxon>
        <taxon>Arthropoda</taxon>
        <taxon>Crustacea</taxon>
        <taxon>Branchiopoda</taxon>
        <taxon>Anostraca</taxon>
        <taxon>Artemiidae</taxon>
        <taxon>Artemia</taxon>
    </lineage>
</organism>